<reference evidence="1" key="1">
    <citation type="journal article" date="2014" name="Front. Microbiol.">
        <title>High frequency of phylogenetically diverse reductive dehalogenase-homologous genes in deep subseafloor sedimentary metagenomes.</title>
        <authorList>
            <person name="Kawai M."/>
            <person name="Futagami T."/>
            <person name="Toyoda A."/>
            <person name="Takaki Y."/>
            <person name="Nishi S."/>
            <person name="Hori S."/>
            <person name="Arai W."/>
            <person name="Tsubouchi T."/>
            <person name="Morono Y."/>
            <person name="Uchiyama I."/>
            <person name="Ito T."/>
            <person name="Fujiyama A."/>
            <person name="Inagaki F."/>
            <person name="Takami H."/>
        </authorList>
    </citation>
    <scope>NUCLEOTIDE SEQUENCE</scope>
    <source>
        <strain evidence="1">Expedition CK06-06</strain>
    </source>
</reference>
<protein>
    <submittedName>
        <fullName evidence="1">Uncharacterized protein</fullName>
    </submittedName>
</protein>
<comment type="caution">
    <text evidence="1">The sequence shown here is derived from an EMBL/GenBank/DDBJ whole genome shotgun (WGS) entry which is preliminary data.</text>
</comment>
<feature type="non-terminal residue" evidence="1">
    <location>
        <position position="233"/>
    </location>
</feature>
<organism evidence="1">
    <name type="scientific">marine sediment metagenome</name>
    <dbReference type="NCBI Taxonomy" id="412755"/>
    <lineage>
        <taxon>unclassified sequences</taxon>
        <taxon>metagenomes</taxon>
        <taxon>ecological metagenomes</taxon>
    </lineage>
</organism>
<gene>
    <name evidence="1" type="ORF">S12H4_05258</name>
</gene>
<dbReference type="AlphaFoldDB" id="X1R7L1"/>
<name>X1R7L1_9ZZZZ</name>
<accession>X1R7L1</accession>
<evidence type="ECO:0000313" key="1">
    <source>
        <dbReference type="EMBL" id="GAI62986.1"/>
    </source>
</evidence>
<proteinExistence type="predicted"/>
<dbReference type="EMBL" id="BARW01001717">
    <property type="protein sequence ID" value="GAI62986.1"/>
    <property type="molecule type" value="Genomic_DNA"/>
</dbReference>
<sequence>MGIKDKTTYGEYYWAMQVEAQKFFDESIEDTLSPYIRGVFAGIPEISELPAGMQNFIRDMGDPPSAGFGDLVKLTGAEFAAEMIKEAVKPSMDMLSRSINRRALETWLNPEQAVTLSSRRKIEDDYFYLLTASAGYEKITADALYTAQQPYPSIPDLVLYSRYHGDPENVWSTIEKLYNIEPTDYPIWEWLGLQRINTLQAQTLLKRGFYSEYDFYGEIARMGWSGENEAAIR</sequence>